<dbReference type="PANTHER" id="PTHR46532">
    <property type="entry name" value="MALE FERTILITY FACTOR KL5"/>
    <property type="match status" value="1"/>
</dbReference>
<dbReference type="GO" id="GO:0005858">
    <property type="term" value="C:axonemal dynein complex"/>
    <property type="evidence" value="ECO:0007669"/>
    <property type="project" value="TreeGrafter"/>
</dbReference>
<name>A0A914R7N4_PAREQ</name>
<keyword evidence="11" id="KW-0206">Cytoskeleton</keyword>
<keyword evidence="8" id="KW-0243">Dynein</keyword>
<dbReference type="AlphaFoldDB" id="A0A914R7N4"/>
<dbReference type="GO" id="GO:0051959">
    <property type="term" value="F:dynein light intermediate chain binding"/>
    <property type="evidence" value="ECO:0007669"/>
    <property type="project" value="InterPro"/>
</dbReference>
<evidence type="ECO:0000259" key="12">
    <source>
        <dbReference type="Pfam" id="PF08393"/>
    </source>
</evidence>
<evidence type="ECO:0000256" key="7">
    <source>
        <dbReference type="ARBA" id="ARBA00022840"/>
    </source>
</evidence>
<keyword evidence="13" id="KW-1185">Reference proteome</keyword>
<evidence type="ECO:0000256" key="8">
    <source>
        <dbReference type="ARBA" id="ARBA00023017"/>
    </source>
</evidence>
<protein>
    <submittedName>
        <fullName evidence="14">Dynein heavy chain linker domain-containing protein</fullName>
    </submittedName>
</protein>
<comment type="similarity">
    <text evidence="2">Belongs to the dynein heavy chain family.</text>
</comment>
<evidence type="ECO:0000256" key="5">
    <source>
        <dbReference type="ARBA" id="ARBA00022737"/>
    </source>
</evidence>
<evidence type="ECO:0000256" key="2">
    <source>
        <dbReference type="ARBA" id="ARBA00008887"/>
    </source>
</evidence>
<evidence type="ECO:0000313" key="13">
    <source>
        <dbReference type="Proteomes" id="UP000887564"/>
    </source>
</evidence>
<accession>A0A914R7N4</accession>
<dbReference type="Proteomes" id="UP000887564">
    <property type="component" value="Unplaced"/>
</dbReference>
<evidence type="ECO:0000313" key="14">
    <source>
        <dbReference type="WBParaSite" id="PEQ_0000246601-mRNA-1"/>
    </source>
</evidence>
<proteinExistence type="inferred from homology"/>
<dbReference type="GO" id="GO:0005874">
    <property type="term" value="C:microtubule"/>
    <property type="evidence" value="ECO:0007669"/>
    <property type="project" value="UniProtKB-KW"/>
</dbReference>
<evidence type="ECO:0000256" key="11">
    <source>
        <dbReference type="ARBA" id="ARBA00023212"/>
    </source>
</evidence>
<evidence type="ECO:0000256" key="4">
    <source>
        <dbReference type="ARBA" id="ARBA00022701"/>
    </source>
</evidence>
<comment type="subcellular location">
    <subcellularLocation>
        <location evidence="1">Cytoplasm</location>
        <location evidence="1">Cytoskeleton</location>
    </subcellularLocation>
</comment>
<evidence type="ECO:0000256" key="9">
    <source>
        <dbReference type="ARBA" id="ARBA00023054"/>
    </source>
</evidence>
<reference evidence="14" key="1">
    <citation type="submission" date="2022-11" db="UniProtKB">
        <authorList>
            <consortium name="WormBaseParasite"/>
        </authorList>
    </citation>
    <scope>IDENTIFICATION</scope>
</reference>
<dbReference type="InterPro" id="IPR013602">
    <property type="entry name" value="Dynein_heavy_linker"/>
</dbReference>
<keyword evidence="6" id="KW-0547">Nucleotide-binding</keyword>
<sequence length="245" mass="28275">MQLAHVVSARTFICQQTKSSKLSRRVEQGSQKPADALAALSAFEAKLNKVREDRENMVKAKGALEMAEPIITGTHAAKLDVAVEELSDLKDGRLNVLSGVWQSLTPLYNAIEEMKEKTWLSVQPPQLKQLPAKYRSYESYDYAKRTMHNYSKMNMIVVELKSEALKERHWKQLMKELRVSWNLSELTLGQVWDADLLRYESAIKQVLLVAQGELALEEFLKQVREYWQSFEVDLVNYQNKTKLIR</sequence>
<evidence type="ECO:0000256" key="1">
    <source>
        <dbReference type="ARBA" id="ARBA00004245"/>
    </source>
</evidence>
<dbReference type="FunFam" id="1.10.287.2620:FF:000001">
    <property type="entry name" value="Cytoplasmic dynein heavy chain 1"/>
    <property type="match status" value="1"/>
</dbReference>
<dbReference type="InterPro" id="IPR026983">
    <property type="entry name" value="DHC"/>
</dbReference>
<dbReference type="WBParaSite" id="PEQ_0000246601-mRNA-1">
    <property type="protein sequence ID" value="PEQ_0000246601-mRNA-1"/>
    <property type="gene ID" value="PEQ_0000246601"/>
</dbReference>
<dbReference type="PANTHER" id="PTHR46532:SF4">
    <property type="entry name" value="AAA+ ATPASE DOMAIN-CONTAINING PROTEIN"/>
    <property type="match status" value="1"/>
</dbReference>
<dbReference type="Pfam" id="PF08393">
    <property type="entry name" value="DHC_N2"/>
    <property type="match status" value="1"/>
</dbReference>
<dbReference type="Gene3D" id="1.10.287.2620">
    <property type="match status" value="1"/>
</dbReference>
<dbReference type="GO" id="GO:0005524">
    <property type="term" value="F:ATP binding"/>
    <property type="evidence" value="ECO:0007669"/>
    <property type="project" value="UniProtKB-KW"/>
</dbReference>
<keyword evidence="4" id="KW-0493">Microtubule</keyword>
<evidence type="ECO:0000256" key="6">
    <source>
        <dbReference type="ARBA" id="ARBA00022741"/>
    </source>
</evidence>
<organism evidence="13 14">
    <name type="scientific">Parascaris equorum</name>
    <name type="common">Equine roundworm</name>
    <dbReference type="NCBI Taxonomy" id="6256"/>
    <lineage>
        <taxon>Eukaryota</taxon>
        <taxon>Metazoa</taxon>
        <taxon>Ecdysozoa</taxon>
        <taxon>Nematoda</taxon>
        <taxon>Chromadorea</taxon>
        <taxon>Rhabditida</taxon>
        <taxon>Spirurina</taxon>
        <taxon>Ascaridomorpha</taxon>
        <taxon>Ascaridoidea</taxon>
        <taxon>Ascarididae</taxon>
        <taxon>Parascaris</taxon>
    </lineage>
</organism>
<evidence type="ECO:0000256" key="10">
    <source>
        <dbReference type="ARBA" id="ARBA00023175"/>
    </source>
</evidence>
<evidence type="ECO:0000256" key="3">
    <source>
        <dbReference type="ARBA" id="ARBA00022490"/>
    </source>
</evidence>
<keyword evidence="7" id="KW-0067">ATP-binding</keyword>
<keyword evidence="5" id="KW-0677">Repeat</keyword>
<feature type="domain" description="Dynein heavy chain linker" evidence="12">
    <location>
        <begin position="100"/>
        <end position="244"/>
    </location>
</feature>
<keyword evidence="9" id="KW-0175">Coiled coil</keyword>
<keyword evidence="3" id="KW-0963">Cytoplasm</keyword>
<keyword evidence="10" id="KW-0505">Motor protein</keyword>
<dbReference type="GO" id="GO:0007018">
    <property type="term" value="P:microtubule-based movement"/>
    <property type="evidence" value="ECO:0007669"/>
    <property type="project" value="InterPro"/>
</dbReference>
<dbReference type="GO" id="GO:0045505">
    <property type="term" value="F:dynein intermediate chain binding"/>
    <property type="evidence" value="ECO:0007669"/>
    <property type="project" value="InterPro"/>
</dbReference>